<dbReference type="PROSITE" id="PS51257">
    <property type="entry name" value="PROKAR_LIPOPROTEIN"/>
    <property type="match status" value="1"/>
</dbReference>
<accession>A0A286AEI7</accession>
<organism evidence="1 2">
    <name type="scientific">Pedobacter xixiisoli</name>
    <dbReference type="NCBI Taxonomy" id="1476464"/>
    <lineage>
        <taxon>Bacteria</taxon>
        <taxon>Pseudomonadati</taxon>
        <taxon>Bacteroidota</taxon>
        <taxon>Sphingobacteriia</taxon>
        <taxon>Sphingobacteriales</taxon>
        <taxon>Sphingobacteriaceae</taxon>
        <taxon>Pedobacter</taxon>
    </lineage>
</organism>
<dbReference type="Proteomes" id="UP000219281">
    <property type="component" value="Unassembled WGS sequence"/>
</dbReference>
<dbReference type="AlphaFoldDB" id="A0A286AEI7"/>
<evidence type="ECO:0000313" key="1">
    <source>
        <dbReference type="EMBL" id="SOD20310.1"/>
    </source>
</evidence>
<protein>
    <submittedName>
        <fullName evidence="1">Uncharacterized protein</fullName>
    </submittedName>
</protein>
<keyword evidence="2" id="KW-1185">Reference proteome</keyword>
<dbReference type="EMBL" id="OCMT01000005">
    <property type="protein sequence ID" value="SOD20310.1"/>
    <property type="molecule type" value="Genomic_DNA"/>
</dbReference>
<reference evidence="2" key="1">
    <citation type="submission" date="2017-09" db="EMBL/GenBank/DDBJ databases">
        <authorList>
            <person name="Varghese N."/>
            <person name="Submissions S."/>
        </authorList>
    </citation>
    <scope>NUCLEOTIDE SEQUENCE [LARGE SCALE GENOMIC DNA]</scope>
    <source>
        <strain evidence="2">CGMCC 1.12803</strain>
    </source>
</reference>
<proteinExistence type="predicted"/>
<gene>
    <name evidence="1" type="ORF">SAMN06297358_4025</name>
</gene>
<sequence length="51" mass="5983">MIKKLSISIFCFSVIILSFYACKKDEPIEKRLTGTWELNRISFLETNVSIR</sequence>
<name>A0A286AEI7_9SPHI</name>
<evidence type="ECO:0000313" key="2">
    <source>
        <dbReference type="Proteomes" id="UP000219281"/>
    </source>
</evidence>